<dbReference type="Gene3D" id="3.40.30.10">
    <property type="entry name" value="Glutaredoxin"/>
    <property type="match status" value="1"/>
</dbReference>
<sequence>MELETLTPVAEWTGNVDEIAVLGTDGLVFKIWGGDWCIDCKQQLPAFAAALEAVGVSEESIEHYPVEKSDDGSKSGPGVEAYEIERIPTVVVEQDGTEVVRFVETESQPIAEYLAGQLQSKITA</sequence>
<proteinExistence type="predicted"/>
<evidence type="ECO:0000313" key="1">
    <source>
        <dbReference type="EMBL" id="MCL9817336.1"/>
    </source>
</evidence>
<name>A0AAE3FXY1_9EURY</name>
<dbReference type="RefSeq" id="WP_250584387.1">
    <property type="nucleotide sequence ID" value="NZ_JAKRVX010000003.1"/>
</dbReference>
<dbReference type="EMBL" id="JAKRVX010000003">
    <property type="protein sequence ID" value="MCL9817336.1"/>
    <property type="molecule type" value="Genomic_DNA"/>
</dbReference>
<reference evidence="1" key="2">
    <citation type="submission" date="2022-02" db="EMBL/GenBank/DDBJ databases">
        <authorList>
            <person name="Elcheninov A.G."/>
            <person name="Sorokin D.Y."/>
            <person name="Kublanov I.V."/>
        </authorList>
    </citation>
    <scope>NUCLEOTIDE SEQUENCE</scope>
    <source>
        <strain evidence="1">AArc-St2</strain>
    </source>
</reference>
<protein>
    <submittedName>
        <fullName evidence="1">Thioredoxin</fullName>
    </submittedName>
</protein>
<dbReference type="InterPro" id="IPR036249">
    <property type="entry name" value="Thioredoxin-like_sf"/>
</dbReference>
<dbReference type="Proteomes" id="UP001203207">
    <property type="component" value="Unassembled WGS sequence"/>
</dbReference>
<organism evidence="1 2">
    <name type="scientific">Natronocalculus amylovorans</name>
    <dbReference type="NCBI Taxonomy" id="2917812"/>
    <lineage>
        <taxon>Archaea</taxon>
        <taxon>Methanobacteriati</taxon>
        <taxon>Methanobacteriota</taxon>
        <taxon>Stenosarchaea group</taxon>
        <taxon>Halobacteria</taxon>
        <taxon>Halobacteriales</taxon>
        <taxon>Haloferacaceae</taxon>
        <taxon>Natronocalculus</taxon>
    </lineage>
</organism>
<keyword evidence="2" id="KW-1185">Reference proteome</keyword>
<accession>A0AAE3FXY1</accession>
<evidence type="ECO:0000313" key="2">
    <source>
        <dbReference type="Proteomes" id="UP001203207"/>
    </source>
</evidence>
<comment type="caution">
    <text evidence="1">The sequence shown here is derived from an EMBL/GenBank/DDBJ whole genome shotgun (WGS) entry which is preliminary data.</text>
</comment>
<dbReference type="SUPFAM" id="SSF52833">
    <property type="entry name" value="Thioredoxin-like"/>
    <property type="match status" value="1"/>
</dbReference>
<reference evidence="1" key="1">
    <citation type="journal article" date="2022" name="Syst. Appl. Microbiol.">
        <title>Natronocalculus amylovorans gen. nov., sp. nov., and Natranaeroarchaeum aerophilus sp. nov., dominant culturable amylolytic natronoarchaea from hypersaline soda lakes in southwestern Siberia.</title>
        <authorList>
            <person name="Sorokin D.Y."/>
            <person name="Elcheninov A.G."/>
            <person name="Khizhniak T.V."/>
            <person name="Koenen M."/>
            <person name="Bale N.J."/>
            <person name="Damste J.S.S."/>
            <person name="Kublanov I.V."/>
        </authorList>
    </citation>
    <scope>NUCLEOTIDE SEQUENCE</scope>
    <source>
        <strain evidence="1">AArc-St2</strain>
    </source>
</reference>
<gene>
    <name evidence="1" type="ORF">AArcSt2_10320</name>
</gene>
<dbReference type="AlphaFoldDB" id="A0AAE3FXY1"/>